<evidence type="ECO:0000256" key="1">
    <source>
        <dbReference type="RuleBase" id="RU363044"/>
    </source>
</evidence>
<comment type="catalytic activity">
    <reaction evidence="1">
        <text>ATP + H2O = ADP + phosphate + H(+)</text>
        <dbReference type="Rhea" id="RHEA:13065"/>
        <dbReference type="ChEBI" id="CHEBI:15377"/>
        <dbReference type="ChEBI" id="CHEBI:15378"/>
        <dbReference type="ChEBI" id="CHEBI:30616"/>
        <dbReference type="ChEBI" id="CHEBI:43474"/>
        <dbReference type="ChEBI" id="CHEBI:456216"/>
        <dbReference type="EC" id="5.6.2.3"/>
    </reaction>
</comment>
<feature type="non-terminal residue" evidence="3">
    <location>
        <position position="599"/>
    </location>
</feature>
<dbReference type="GO" id="GO:0043139">
    <property type="term" value="F:5'-3' DNA helicase activity"/>
    <property type="evidence" value="ECO:0007669"/>
    <property type="project" value="UniProtKB-EC"/>
</dbReference>
<dbReference type="PANTHER" id="PTHR10492">
    <property type="match status" value="1"/>
</dbReference>
<comment type="cofactor">
    <cofactor evidence="1">
        <name>Mg(2+)</name>
        <dbReference type="ChEBI" id="CHEBI:18420"/>
    </cofactor>
</comment>
<dbReference type="OrthoDB" id="192530at2759"/>
<sequence>MVPYNAYLNEKYHCHINAEICSTIAAIKYMYNTTHRVDIDEVKDYLTGRYICPPEGCWRMLKYPMQWKSHTVIQLSVHLPEMNDTLFDPQHLENIQIQRHTMLTDFFETCAADVDASMLLYYEFPRYYTCVPADKNRKRRMQSGEKFHLTIPNAIICVCCYAMSRDRHRLRIFELLTGHFTIHFKQLHKQEDYWRLMMNGIHCMEEASQHQMPGQLRHPYPINLVHCHPSSPKALWDAFLNAMSDDFQRDLHLPVTSQEVVYQTVQSVDQCLRGNNKVIEDYNGLPKLSDFSDLHANSSESNRLIQTELRDQKKVFDMVIGAVRDENTDKSLFFLDGPGGTDHFCNGSLRRENCSGGSSKRNCSNSTHGRKNSTLYFQLGWDLTSASTCNVKARSNWAELLRQASLIVWDEAPLMTKHGFYAVDRTLRDLMKNDKPFRGKVVLLAGGFRQILPVIPHGSPSEVVKSCIKRSSLWKRFTVLHLKRNMRVQIQRMTDEGTAMETQSFADFLLRVGEGRNEGCTQRGEDYSRIPQDMILSTQDGQDKASALIDHVYDGLGERYLKDGYFADRTLLTPLNIDVLKLNDRAIDSIPGETRKYVS</sequence>
<dbReference type="InterPro" id="IPR010285">
    <property type="entry name" value="DNA_helicase_pif1-like_DEAD"/>
</dbReference>
<dbReference type="GO" id="GO:0016887">
    <property type="term" value="F:ATP hydrolysis activity"/>
    <property type="evidence" value="ECO:0007669"/>
    <property type="project" value="RHEA"/>
</dbReference>
<dbReference type="EC" id="5.6.2.3" evidence="1"/>
<accession>A0A225WIU0</accession>
<dbReference type="Gene3D" id="3.40.50.300">
    <property type="entry name" value="P-loop containing nucleotide triphosphate hydrolases"/>
    <property type="match status" value="1"/>
</dbReference>
<keyword evidence="1" id="KW-0233">DNA recombination</keyword>
<feature type="domain" description="DNA helicase Pif1-like DEAD-box helicase" evidence="2">
    <location>
        <begin position="310"/>
        <end position="518"/>
    </location>
</feature>
<dbReference type="GO" id="GO:0006281">
    <property type="term" value="P:DNA repair"/>
    <property type="evidence" value="ECO:0007669"/>
    <property type="project" value="UniProtKB-KW"/>
</dbReference>
<protein>
    <recommendedName>
        <fullName evidence="1">ATP-dependent DNA helicase</fullName>
        <ecNumber evidence="1">5.6.2.3</ecNumber>
    </recommendedName>
</protein>
<dbReference type="GO" id="GO:0000723">
    <property type="term" value="P:telomere maintenance"/>
    <property type="evidence" value="ECO:0007669"/>
    <property type="project" value="InterPro"/>
</dbReference>
<gene>
    <name evidence="3" type="ORF">PHMEG_0009204</name>
</gene>
<keyword evidence="1" id="KW-0227">DNA damage</keyword>
<dbReference type="GO" id="GO:0006310">
    <property type="term" value="P:DNA recombination"/>
    <property type="evidence" value="ECO:0007669"/>
    <property type="project" value="UniProtKB-KW"/>
</dbReference>
<comment type="caution">
    <text evidence="3">The sequence shown here is derived from an EMBL/GenBank/DDBJ whole genome shotgun (WGS) entry which is preliminary data.</text>
</comment>
<proteinExistence type="inferred from homology"/>
<dbReference type="Pfam" id="PF05970">
    <property type="entry name" value="PIF1"/>
    <property type="match status" value="1"/>
</dbReference>
<keyword evidence="1" id="KW-0067">ATP-binding</keyword>
<keyword evidence="1" id="KW-0234">DNA repair</keyword>
<evidence type="ECO:0000313" key="4">
    <source>
        <dbReference type="Proteomes" id="UP000198211"/>
    </source>
</evidence>
<dbReference type="GO" id="GO:0005524">
    <property type="term" value="F:ATP binding"/>
    <property type="evidence" value="ECO:0007669"/>
    <property type="project" value="UniProtKB-KW"/>
</dbReference>
<dbReference type="STRING" id="4795.A0A225WIU0"/>
<keyword evidence="4" id="KW-1185">Reference proteome</keyword>
<reference evidence="4" key="1">
    <citation type="submission" date="2017-03" db="EMBL/GenBank/DDBJ databases">
        <title>Phytopthora megakarya and P. palmivora, two closely related causual agents of cacao black pod achieved similar genome size and gene model numbers by different mechanisms.</title>
        <authorList>
            <person name="Ali S."/>
            <person name="Shao J."/>
            <person name="Larry D.J."/>
            <person name="Kronmiller B."/>
            <person name="Shen D."/>
            <person name="Strem M.D."/>
            <person name="Melnick R.L."/>
            <person name="Guiltinan M.J."/>
            <person name="Tyler B.M."/>
            <person name="Meinhardt L.W."/>
            <person name="Bailey B.A."/>
        </authorList>
    </citation>
    <scope>NUCLEOTIDE SEQUENCE [LARGE SCALE GENOMIC DNA]</scope>
    <source>
        <strain evidence="4">zdho120</strain>
    </source>
</reference>
<keyword evidence="1 3" id="KW-0347">Helicase</keyword>
<dbReference type="EMBL" id="NBNE01000843">
    <property type="protein sequence ID" value="OWZ16927.1"/>
    <property type="molecule type" value="Genomic_DNA"/>
</dbReference>
<keyword evidence="1" id="KW-0378">Hydrolase</keyword>
<name>A0A225WIU0_9STRA</name>
<keyword evidence="1" id="KW-0547">Nucleotide-binding</keyword>
<evidence type="ECO:0000313" key="3">
    <source>
        <dbReference type="EMBL" id="OWZ16927.1"/>
    </source>
</evidence>
<evidence type="ECO:0000259" key="2">
    <source>
        <dbReference type="Pfam" id="PF05970"/>
    </source>
</evidence>
<organism evidence="3 4">
    <name type="scientific">Phytophthora megakarya</name>
    <dbReference type="NCBI Taxonomy" id="4795"/>
    <lineage>
        <taxon>Eukaryota</taxon>
        <taxon>Sar</taxon>
        <taxon>Stramenopiles</taxon>
        <taxon>Oomycota</taxon>
        <taxon>Peronosporomycetes</taxon>
        <taxon>Peronosporales</taxon>
        <taxon>Peronosporaceae</taxon>
        <taxon>Phytophthora</taxon>
    </lineage>
</organism>
<dbReference type="Proteomes" id="UP000198211">
    <property type="component" value="Unassembled WGS sequence"/>
</dbReference>
<dbReference type="PANTHER" id="PTHR10492:SF57">
    <property type="entry name" value="ATP-DEPENDENT DNA HELICASE"/>
    <property type="match status" value="1"/>
</dbReference>
<dbReference type="InterPro" id="IPR027417">
    <property type="entry name" value="P-loop_NTPase"/>
</dbReference>
<dbReference type="AlphaFoldDB" id="A0A225WIU0"/>
<comment type="similarity">
    <text evidence="1">Belongs to the helicase family.</text>
</comment>